<gene>
    <name evidence="2" type="ORF">MNKW57_18770</name>
</gene>
<keyword evidence="3" id="KW-1185">Reference proteome</keyword>
<dbReference type="PANTHER" id="PTHR43194">
    <property type="entry name" value="HYDROLASE ALPHA/BETA FOLD FAMILY"/>
    <property type="match status" value="1"/>
</dbReference>
<organism evidence="2 3">
    <name type="scientific">Biformimicrobium ophioploci</name>
    <dbReference type="NCBI Taxonomy" id="3036711"/>
    <lineage>
        <taxon>Bacteria</taxon>
        <taxon>Pseudomonadati</taxon>
        <taxon>Pseudomonadota</taxon>
        <taxon>Gammaproteobacteria</taxon>
        <taxon>Cellvibrionales</taxon>
        <taxon>Microbulbiferaceae</taxon>
        <taxon>Biformimicrobium</taxon>
    </lineage>
</organism>
<dbReference type="SUPFAM" id="SSF53474">
    <property type="entry name" value="alpha/beta-Hydrolases"/>
    <property type="match status" value="1"/>
</dbReference>
<evidence type="ECO:0000259" key="1">
    <source>
        <dbReference type="Pfam" id="PF00561"/>
    </source>
</evidence>
<dbReference type="Pfam" id="PF00561">
    <property type="entry name" value="Abhydrolase_1"/>
    <property type="match status" value="1"/>
</dbReference>
<dbReference type="Gene3D" id="3.40.50.1820">
    <property type="entry name" value="alpha/beta hydrolase"/>
    <property type="match status" value="1"/>
</dbReference>
<accession>A0ABQ6LZS6</accession>
<dbReference type="Proteomes" id="UP001224392">
    <property type="component" value="Unassembled WGS sequence"/>
</dbReference>
<proteinExistence type="predicted"/>
<keyword evidence="2" id="KW-0378">Hydrolase</keyword>
<reference evidence="2 3" key="1">
    <citation type="submission" date="2023-04" db="EMBL/GenBank/DDBJ databases">
        <title>Marinobulbifer ophiurae gen. nov., sp. Nov., isolate from tissue of brittle star Ophioplocus japonicus.</title>
        <authorList>
            <person name="Kawano K."/>
            <person name="Sawayama S."/>
            <person name="Nakagawa S."/>
        </authorList>
    </citation>
    <scope>NUCLEOTIDE SEQUENCE [LARGE SCALE GENOMIC DNA]</scope>
    <source>
        <strain evidence="2 3">NKW57</strain>
    </source>
</reference>
<sequence length="293" mass="32142">MQDYLDLHYKSSDGLTLYARDYHGSQVPADRPVLMLLHGLTRNSRDFESLAAHLANDFRVIVPDQRGRGLSQWDPEIANYQPATYVADMFTLIEQLGTERVVVIGTSMGGLMGMIMVAMQREKIAGLVLNDIGPEVHEEGLARIKSYVGKTAPAKTWEDAAATVKELNSVAFPNYSPEDWMRMARQLYTENEQGVPVLAYDPAIAKPISADGEAAVPPDLWPLFEGLKGLPSLTIRGALSDILAKPCFEEMQARLPEMAAAEIPECGHAPALDEPDSVNAIDTFLNQFRVAGA</sequence>
<dbReference type="RefSeq" id="WP_285764176.1">
    <property type="nucleotide sequence ID" value="NZ_BSYJ01000003.1"/>
</dbReference>
<protein>
    <submittedName>
        <fullName evidence="2">Alpha/beta hydrolase</fullName>
    </submittedName>
</protein>
<name>A0ABQ6LZS6_9GAMM</name>
<dbReference type="InterPro" id="IPR029058">
    <property type="entry name" value="AB_hydrolase_fold"/>
</dbReference>
<dbReference type="PANTHER" id="PTHR43194:SF2">
    <property type="entry name" value="PEROXISOMAL MEMBRANE PROTEIN LPX1"/>
    <property type="match status" value="1"/>
</dbReference>
<dbReference type="InterPro" id="IPR050228">
    <property type="entry name" value="Carboxylesterase_BioH"/>
</dbReference>
<dbReference type="EMBL" id="BSYJ01000003">
    <property type="protein sequence ID" value="GMG87556.1"/>
    <property type="molecule type" value="Genomic_DNA"/>
</dbReference>
<dbReference type="GO" id="GO:0016787">
    <property type="term" value="F:hydrolase activity"/>
    <property type="evidence" value="ECO:0007669"/>
    <property type="project" value="UniProtKB-KW"/>
</dbReference>
<evidence type="ECO:0000313" key="2">
    <source>
        <dbReference type="EMBL" id="GMG87556.1"/>
    </source>
</evidence>
<feature type="domain" description="AB hydrolase-1" evidence="1">
    <location>
        <begin position="32"/>
        <end position="134"/>
    </location>
</feature>
<dbReference type="InterPro" id="IPR000073">
    <property type="entry name" value="AB_hydrolase_1"/>
</dbReference>
<comment type="caution">
    <text evidence="2">The sequence shown here is derived from an EMBL/GenBank/DDBJ whole genome shotgun (WGS) entry which is preliminary data.</text>
</comment>
<evidence type="ECO:0000313" key="3">
    <source>
        <dbReference type="Proteomes" id="UP001224392"/>
    </source>
</evidence>